<feature type="transmembrane region" description="Helical" evidence="4">
    <location>
        <begin position="172"/>
        <end position="195"/>
    </location>
</feature>
<dbReference type="AlphaFoldDB" id="A0A090FNJ1"/>
<dbReference type="PANTHER" id="PTHR23523:SF1">
    <property type="entry name" value="CYANATE TRANSPORT PROTEIN CYNX"/>
    <property type="match status" value="1"/>
</dbReference>
<feature type="transmembrane region" description="Helical" evidence="4">
    <location>
        <begin position="55"/>
        <end position="74"/>
    </location>
</feature>
<keyword evidence="3 4" id="KW-0472">Membrane</keyword>
<dbReference type="Gene3D" id="1.20.1250.20">
    <property type="entry name" value="MFS general substrate transporter like domains"/>
    <property type="match status" value="2"/>
</dbReference>
<feature type="transmembrane region" description="Helical" evidence="4">
    <location>
        <begin position="250"/>
        <end position="270"/>
    </location>
</feature>
<dbReference type="SUPFAM" id="SSF103473">
    <property type="entry name" value="MFS general substrate transporter"/>
    <property type="match status" value="1"/>
</dbReference>
<organism evidence="6 7">
    <name type="scientific">Mesorhizobium plurifarium</name>
    <dbReference type="NCBI Taxonomy" id="69974"/>
    <lineage>
        <taxon>Bacteria</taxon>
        <taxon>Pseudomonadati</taxon>
        <taxon>Pseudomonadota</taxon>
        <taxon>Alphaproteobacteria</taxon>
        <taxon>Hyphomicrobiales</taxon>
        <taxon>Phyllobacteriaceae</taxon>
        <taxon>Mesorhizobium</taxon>
    </lineage>
</organism>
<feature type="transmembrane region" description="Helical" evidence="4">
    <location>
        <begin position="144"/>
        <end position="166"/>
    </location>
</feature>
<protein>
    <submittedName>
        <fullName evidence="6">Major facilitator superfamily MFS_1</fullName>
    </submittedName>
</protein>
<feature type="transmembrane region" description="Helical" evidence="4">
    <location>
        <begin position="340"/>
        <end position="359"/>
    </location>
</feature>
<gene>
    <name evidence="6" type="ORF">MPL3356_320014</name>
</gene>
<dbReference type="EMBL" id="CCMZ01000026">
    <property type="protein sequence ID" value="CDX20513.1"/>
    <property type="molecule type" value="Genomic_DNA"/>
</dbReference>
<evidence type="ECO:0000313" key="6">
    <source>
        <dbReference type="EMBL" id="CDX20513.1"/>
    </source>
</evidence>
<sequence length="409" mass="41783">MGDAMNGQKGIEATSSRVLMLAMVALVGLNLRPFITGIGPLAAGVRAETGLGTQGVALLTLVPILLMGILAFAGPSLQALIGASRAVIAALAILALASFLRLFVSTGFGMIGTAALLGLGAAVVQAVFPGIVKRQFPGHVSLVMGLYSSMLMGGGAVGAQLAPLIATASGDWHFGLAWMALPALIAAVLALACLPRDAVRPQGMNAAADLLKRPRTWLLMACFGLVNGGYSTAVAWLAPYYQEQGWTSGSSGGLLAVMAVGQALSALLLPALADKSADRRPWLWLTLAMQGAGFAGLILQPGTAPFILALLLGAGLGGSFSLTMIVALEHLPDPAEAGALSAMMQGGGFLVAAIPPWIVAVLHDMTGGFRAGWLLHLACIAIVTVLTFRLAPRSYAPAMRLPAPEPVAV</sequence>
<feature type="transmembrane region" description="Helical" evidence="4">
    <location>
        <begin position="86"/>
        <end position="104"/>
    </location>
</feature>
<dbReference type="GO" id="GO:0022857">
    <property type="term" value="F:transmembrane transporter activity"/>
    <property type="evidence" value="ECO:0007669"/>
    <property type="project" value="InterPro"/>
</dbReference>
<dbReference type="InterPro" id="IPR036259">
    <property type="entry name" value="MFS_trans_sf"/>
</dbReference>
<feature type="transmembrane region" description="Helical" evidence="4">
    <location>
        <begin position="371"/>
        <end position="391"/>
    </location>
</feature>
<dbReference type="InterPro" id="IPR020846">
    <property type="entry name" value="MFS_dom"/>
</dbReference>
<feature type="transmembrane region" description="Helical" evidence="4">
    <location>
        <begin position="282"/>
        <end position="300"/>
    </location>
</feature>
<feature type="transmembrane region" description="Helical" evidence="4">
    <location>
        <begin position="306"/>
        <end position="328"/>
    </location>
</feature>
<evidence type="ECO:0000256" key="3">
    <source>
        <dbReference type="ARBA" id="ARBA00023136"/>
    </source>
</evidence>
<dbReference type="STRING" id="69974.MPLDJ20_210076"/>
<feature type="domain" description="Major facilitator superfamily (MFS) profile" evidence="5">
    <location>
        <begin position="18"/>
        <end position="395"/>
    </location>
</feature>
<evidence type="ECO:0000313" key="7">
    <source>
        <dbReference type="Proteomes" id="UP000045285"/>
    </source>
</evidence>
<dbReference type="InterPro" id="IPR011701">
    <property type="entry name" value="MFS"/>
</dbReference>
<dbReference type="NCBIfam" id="NF007256">
    <property type="entry name" value="PRK09705.1"/>
    <property type="match status" value="1"/>
</dbReference>
<evidence type="ECO:0000259" key="5">
    <source>
        <dbReference type="PROSITE" id="PS50850"/>
    </source>
</evidence>
<feature type="transmembrane region" description="Helical" evidence="4">
    <location>
        <begin position="18"/>
        <end position="35"/>
    </location>
</feature>
<proteinExistence type="predicted"/>
<evidence type="ECO:0000256" key="1">
    <source>
        <dbReference type="ARBA" id="ARBA00022692"/>
    </source>
</evidence>
<accession>A0A090FNJ1</accession>
<dbReference type="Pfam" id="PF07690">
    <property type="entry name" value="MFS_1"/>
    <property type="match status" value="1"/>
</dbReference>
<dbReference type="PANTHER" id="PTHR23523">
    <property type="match status" value="1"/>
</dbReference>
<dbReference type="Proteomes" id="UP000045285">
    <property type="component" value="Unassembled WGS sequence"/>
</dbReference>
<keyword evidence="7" id="KW-1185">Reference proteome</keyword>
<feature type="transmembrane region" description="Helical" evidence="4">
    <location>
        <begin position="216"/>
        <end position="238"/>
    </location>
</feature>
<name>A0A090FNJ1_MESPL</name>
<evidence type="ECO:0000256" key="2">
    <source>
        <dbReference type="ARBA" id="ARBA00022989"/>
    </source>
</evidence>
<dbReference type="InterPro" id="IPR052524">
    <property type="entry name" value="MFS_Cyanate_Porter"/>
</dbReference>
<keyword evidence="1 4" id="KW-0812">Transmembrane</keyword>
<feature type="transmembrane region" description="Helical" evidence="4">
    <location>
        <begin position="110"/>
        <end position="132"/>
    </location>
</feature>
<keyword evidence="2 4" id="KW-1133">Transmembrane helix</keyword>
<evidence type="ECO:0000256" key="4">
    <source>
        <dbReference type="SAM" id="Phobius"/>
    </source>
</evidence>
<dbReference type="PROSITE" id="PS50850">
    <property type="entry name" value="MFS"/>
    <property type="match status" value="1"/>
</dbReference>
<reference evidence="7" key="1">
    <citation type="submission" date="2014-08" db="EMBL/GenBank/DDBJ databases">
        <authorList>
            <person name="Moulin L."/>
        </authorList>
    </citation>
    <scope>NUCLEOTIDE SEQUENCE [LARGE SCALE GENOMIC DNA]</scope>
</reference>